<dbReference type="GO" id="GO:0032259">
    <property type="term" value="P:methylation"/>
    <property type="evidence" value="ECO:0007669"/>
    <property type="project" value="UniProtKB-KW"/>
</dbReference>
<dbReference type="InterPro" id="IPR003356">
    <property type="entry name" value="DNA_methylase_A-5"/>
</dbReference>
<evidence type="ECO:0000256" key="2">
    <source>
        <dbReference type="ARBA" id="ARBA00022603"/>
    </source>
</evidence>
<dbReference type="InterPro" id="IPR029063">
    <property type="entry name" value="SAM-dependent_MTases_sf"/>
</dbReference>
<evidence type="ECO:0000256" key="6">
    <source>
        <dbReference type="ARBA" id="ARBA00047942"/>
    </source>
</evidence>
<comment type="caution">
    <text evidence="8">The sequence shown here is derived from an EMBL/GenBank/DDBJ whole genome shotgun (WGS) entry which is preliminary data.</text>
</comment>
<dbReference type="GO" id="GO:0003677">
    <property type="term" value="F:DNA binding"/>
    <property type="evidence" value="ECO:0007669"/>
    <property type="project" value="InterPro"/>
</dbReference>
<dbReference type="SUPFAM" id="SSF53335">
    <property type="entry name" value="S-adenosyl-L-methionine-dependent methyltransferases"/>
    <property type="match status" value="1"/>
</dbReference>
<proteinExistence type="predicted"/>
<reference evidence="8 9" key="1">
    <citation type="submission" date="2019-07" db="EMBL/GenBank/DDBJ databases">
        <title>New species of Amycolatopsis and Streptomyces.</title>
        <authorList>
            <person name="Duangmal K."/>
            <person name="Teo W.F.A."/>
            <person name="Lipun K."/>
        </authorList>
    </citation>
    <scope>NUCLEOTIDE SEQUENCE [LARGE SCALE GENOMIC DNA]</scope>
    <source>
        <strain evidence="8 9">TISTR 2346</strain>
    </source>
</reference>
<keyword evidence="2 8" id="KW-0489">Methyltransferase</keyword>
<keyword evidence="4" id="KW-0949">S-adenosyl-L-methionine</keyword>
<dbReference type="EMBL" id="VJZE01000008">
    <property type="protein sequence ID" value="MPY38920.1"/>
    <property type="molecule type" value="Genomic_DNA"/>
</dbReference>
<protein>
    <recommendedName>
        <fullName evidence="1">site-specific DNA-methyltransferase (adenine-specific)</fullName>
        <ecNumber evidence="1">2.1.1.72</ecNumber>
    </recommendedName>
</protein>
<name>A0A5N8VUK1_9ACTN</name>
<dbReference type="Pfam" id="PF02384">
    <property type="entry name" value="N6_Mtase"/>
    <property type="match status" value="1"/>
</dbReference>
<sequence length="952" mass="104875">MTNERRTVDQLLWSLLDSLRGHMDAGEMADVLLWNAVEWRARTTGLPAPELEDLQRAAANARRRTSELDSLLDGEQQALNSYTPTQLRHYARLLLRPYLPSDHRGEFTTSASLVEVARTALTAYAHESRTEAAHLYDPACGSATLALDAAQALAEQTGTAVTVNGQDINAATVRRARAHAFLLGADSRFSQADSLTQDAFPDRRFDYTVAEIPYNLSWRNSYEECAVEADRPEGRYPAGLPQPEDASLLFAQILVSKLRDPADGGGRGIMFTTTGPLYDAGGSAVRAWLLDQDLLDAVVVLPEGLSTSTGMRLYALVFSNRKPAARRRKVQFIDLRGFYQDGDARRLERRTISEAALDELSRSLRHSKPTAYSRTAAAKDLSFRQVSVTHHATAVTSRREPGDVPRLTMLLPATSTTEAWRDTRYATVPPTVTDEAKPPLTRFDVDRVFTTDRTPRALRALTQLGWKTARLTELTEHLCYIPSAKAAERAAMLSAVTGEQALVVPIEPHLDAVTGDPGEVAPDNRVLVIRPRNAHTDAEYLAGWLNSPLGRHLRSTAVGSGGDSYVSPRAVNLNQAWRMADDLLVALPDLPVQREMARAERALVAARRHLVDSHRELWNDPKKRSDIYREASSLIPSADLAQWAASLPFPMASALWAYESKGDSNLHARRDQMFHFWEATIQFHATVSVSALLQDRSRLEQELPALAEQISSVGLTPERATLGVWHIILQRLNKRYRTALTGTDTDEQARARAAFADAPPDFLDTLLSTDLTNLFGEVIQRRNAWSGHSGTTTAASLKEQLDILTGHVHTLRNLIGAGWQDFPLVRAGAARIRNRVFHHDVDLAMGPNAPCRQEQIPISVAMEEDGLYLLSREAGSALPFAPLIVMHPAAFGSNSGCYYFNRLQPEGVRFVAYHEAAEPERIEDAPPTAALAAALASGETAANDESHQTGHA</sequence>
<dbReference type="PANTHER" id="PTHR42933">
    <property type="entry name" value="SLR6095 PROTEIN"/>
    <property type="match status" value="1"/>
</dbReference>
<dbReference type="GO" id="GO:0009307">
    <property type="term" value="P:DNA restriction-modification system"/>
    <property type="evidence" value="ECO:0007669"/>
    <property type="project" value="UniProtKB-KW"/>
</dbReference>
<keyword evidence="5" id="KW-0680">Restriction system</keyword>
<dbReference type="AlphaFoldDB" id="A0A5N8VUK1"/>
<dbReference type="OrthoDB" id="9814572at2"/>
<evidence type="ECO:0000313" key="9">
    <source>
        <dbReference type="Proteomes" id="UP000326979"/>
    </source>
</evidence>
<evidence type="ECO:0000313" key="8">
    <source>
        <dbReference type="EMBL" id="MPY38920.1"/>
    </source>
</evidence>
<dbReference type="EC" id="2.1.1.72" evidence="1"/>
<keyword evidence="3" id="KW-0808">Transferase</keyword>
<evidence type="ECO:0000256" key="4">
    <source>
        <dbReference type="ARBA" id="ARBA00022691"/>
    </source>
</evidence>
<evidence type="ECO:0000256" key="5">
    <source>
        <dbReference type="ARBA" id="ARBA00022747"/>
    </source>
</evidence>
<feature type="domain" description="DNA methylase adenine-specific" evidence="7">
    <location>
        <begin position="103"/>
        <end position="353"/>
    </location>
</feature>
<organism evidence="8 9">
    <name type="scientific">Streptomyces phyllanthi</name>
    <dbReference type="NCBI Taxonomy" id="1803180"/>
    <lineage>
        <taxon>Bacteria</taxon>
        <taxon>Bacillati</taxon>
        <taxon>Actinomycetota</taxon>
        <taxon>Actinomycetes</taxon>
        <taxon>Kitasatosporales</taxon>
        <taxon>Streptomycetaceae</taxon>
        <taxon>Streptomyces</taxon>
    </lineage>
</organism>
<accession>A0A5N8VUK1</accession>
<dbReference type="RefSeq" id="WP_152779959.1">
    <property type="nucleotide sequence ID" value="NZ_JBHUMN010000051.1"/>
</dbReference>
<dbReference type="PANTHER" id="PTHR42933:SF3">
    <property type="entry name" value="TYPE I RESTRICTION ENZYME MJAVIII METHYLASE SUBUNIT"/>
    <property type="match status" value="1"/>
</dbReference>
<dbReference type="Proteomes" id="UP000326979">
    <property type="component" value="Unassembled WGS sequence"/>
</dbReference>
<evidence type="ECO:0000256" key="3">
    <source>
        <dbReference type="ARBA" id="ARBA00022679"/>
    </source>
</evidence>
<comment type="catalytic activity">
    <reaction evidence="6">
        <text>a 2'-deoxyadenosine in DNA + S-adenosyl-L-methionine = an N(6)-methyl-2'-deoxyadenosine in DNA + S-adenosyl-L-homocysteine + H(+)</text>
        <dbReference type="Rhea" id="RHEA:15197"/>
        <dbReference type="Rhea" id="RHEA-COMP:12418"/>
        <dbReference type="Rhea" id="RHEA-COMP:12419"/>
        <dbReference type="ChEBI" id="CHEBI:15378"/>
        <dbReference type="ChEBI" id="CHEBI:57856"/>
        <dbReference type="ChEBI" id="CHEBI:59789"/>
        <dbReference type="ChEBI" id="CHEBI:90615"/>
        <dbReference type="ChEBI" id="CHEBI:90616"/>
        <dbReference type="EC" id="2.1.1.72"/>
    </reaction>
</comment>
<dbReference type="Gene3D" id="3.40.50.150">
    <property type="entry name" value="Vaccinia Virus protein VP39"/>
    <property type="match status" value="1"/>
</dbReference>
<gene>
    <name evidence="8" type="ORF">FNH04_02845</name>
</gene>
<dbReference type="GO" id="GO:0009007">
    <property type="term" value="F:site-specific DNA-methyltransferase (adenine-specific) activity"/>
    <property type="evidence" value="ECO:0007669"/>
    <property type="project" value="UniProtKB-EC"/>
</dbReference>
<dbReference type="InterPro" id="IPR051537">
    <property type="entry name" value="DNA_Adenine_Mtase"/>
</dbReference>
<dbReference type="GO" id="GO:0008170">
    <property type="term" value="F:N-methyltransferase activity"/>
    <property type="evidence" value="ECO:0007669"/>
    <property type="project" value="InterPro"/>
</dbReference>
<evidence type="ECO:0000256" key="1">
    <source>
        <dbReference type="ARBA" id="ARBA00011900"/>
    </source>
</evidence>
<evidence type="ECO:0000259" key="7">
    <source>
        <dbReference type="Pfam" id="PF02384"/>
    </source>
</evidence>
<keyword evidence="9" id="KW-1185">Reference proteome</keyword>